<dbReference type="OrthoDB" id="9771863at2"/>
<keyword evidence="6 10" id="KW-0067">ATP-binding</keyword>
<dbReference type="RefSeq" id="WP_073076330.1">
    <property type="nucleotide sequence ID" value="NZ_FQXV01000002.1"/>
</dbReference>
<dbReference type="STRING" id="1123282.SAMN02745823_00757"/>
<dbReference type="CDD" id="cd03215">
    <property type="entry name" value="ABC_Carb_Monos_II"/>
    <property type="match status" value="1"/>
</dbReference>
<dbReference type="Proteomes" id="UP000183995">
    <property type="component" value="Unassembled WGS sequence"/>
</dbReference>
<evidence type="ECO:0000256" key="4">
    <source>
        <dbReference type="ARBA" id="ARBA00022737"/>
    </source>
</evidence>
<dbReference type="InterPro" id="IPR027417">
    <property type="entry name" value="P-loop_NTPase"/>
</dbReference>
<feature type="domain" description="ABC transporter" evidence="9">
    <location>
        <begin position="17"/>
        <end position="252"/>
    </location>
</feature>
<dbReference type="FunFam" id="3.40.50.300:FF:000127">
    <property type="entry name" value="Ribose import ATP-binding protein RbsA"/>
    <property type="match status" value="1"/>
</dbReference>
<keyword evidence="2" id="KW-0813">Transport</keyword>
<evidence type="ECO:0000256" key="7">
    <source>
        <dbReference type="ARBA" id="ARBA00022967"/>
    </source>
</evidence>
<dbReference type="SMART" id="SM00382">
    <property type="entry name" value="AAA"/>
    <property type="match status" value="2"/>
</dbReference>
<organism evidence="10 11">
    <name type="scientific">Sporobacter termitidis DSM 10068</name>
    <dbReference type="NCBI Taxonomy" id="1123282"/>
    <lineage>
        <taxon>Bacteria</taxon>
        <taxon>Bacillati</taxon>
        <taxon>Bacillota</taxon>
        <taxon>Clostridia</taxon>
        <taxon>Eubacteriales</taxon>
        <taxon>Oscillospiraceae</taxon>
        <taxon>Sporobacter</taxon>
    </lineage>
</organism>
<dbReference type="EMBL" id="FQXV01000002">
    <property type="protein sequence ID" value="SHH72864.1"/>
    <property type="molecule type" value="Genomic_DNA"/>
</dbReference>
<keyword evidence="3" id="KW-1003">Cell membrane</keyword>
<protein>
    <submittedName>
        <fullName evidence="10">Monosaccharide ABC transporter ATP-binding protein, CUT2 family (TC 3.A.1.2.-)</fullName>
    </submittedName>
</protein>
<evidence type="ECO:0000259" key="9">
    <source>
        <dbReference type="PROSITE" id="PS50893"/>
    </source>
</evidence>
<keyword evidence="5" id="KW-0547">Nucleotide-binding</keyword>
<dbReference type="Pfam" id="PF00005">
    <property type="entry name" value="ABC_tran"/>
    <property type="match status" value="2"/>
</dbReference>
<evidence type="ECO:0000256" key="3">
    <source>
        <dbReference type="ARBA" id="ARBA00022475"/>
    </source>
</evidence>
<dbReference type="Gene3D" id="3.40.50.300">
    <property type="entry name" value="P-loop containing nucleotide triphosphate hydrolases"/>
    <property type="match status" value="2"/>
</dbReference>
<evidence type="ECO:0000256" key="2">
    <source>
        <dbReference type="ARBA" id="ARBA00022448"/>
    </source>
</evidence>
<dbReference type="InterPro" id="IPR003439">
    <property type="entry name" value="ABC_transporter-like_ATP-bd"/>
</dbReference>
<evidence type="ECO:0000256" key="8">
    <source>
        <dbReference type="ARBA" id="ARBA00023136"/>
    </source>
</evidence>
<dbReference type="PANTHER" id="PTHR43790">
    <property type="entry name" value="CARBOHYDRATE TRANSPORT ATP-BINDING PROTEIN MG119-RELATED"/>
    <property type="match status" value="1"/>
</dbReference>
<evidence type="ECO:0000256" key="6">
    <source>
        <dbReference type="ARBA" id="ARBA00022840"/>
    </source>
</evidence>
<keyword evidence="11" id="KW-1185">Reference proteome</keyword>
<keyword evidence="8" id="KW-0472">Membrane</keyword>
<reference evidence="10 11" key="1">
    <citation type="submission" date="2016-11" db="EMBL/GenBank/DDBJ databases">
        <authorList>
            <person name="Jaros S."/>
            <person name="Januszkiewicz K."/>
            <person name="Wedrychowicz H."/>
        </authorList>
    </citation>
    <scope>NUCLEOTIDE SEQUENCE [LARGE SCALE GENOMIC DNA]</scope>
    <source>
        <strain evidence="10 11">DSM 10068</strain>
    </source>
</reference>
<dbReference type="InterPro" id="IPR003593">
    <property type="entry name" value="AAA+_ATPase"/>
</dbReference>
<evidence type="ECO:0000256" key="1">
    <source>
        <dbReference type="ARBA" id="ARBA00004202"/>
    </source>
</evidence>
<evidence type="ECO:0000313" key="11">
    <source>
        <dbReference type="Proteomes" id="UP000183995"/>
    </source>
</evidence>
<gene>
    <name evidence="10" type="ORF">SAMN02745823_00757</name>
</gene>
<evidence type="ECO:0000313" key="10">
    <source>
        <dbReference type="EMBL" id="SHH72864.1"/>
    </source>
</evidence>
<keyword evidence="7" id="KW-1278">Translocase</keyword>
<dbReference type="InterPro" id="IPR050107">
    <property type="entry name" value="ABC_carbohydrate_import_ATPase"/>
</dbReference>
<dbReference type="GO" id="GO:0005886">
    <property type="term" value="C:plasma membrane"/>
    <property type="evidence" value="ECO:0007669"/>
    <property type="project" value="UniProtKB-SubCell"/>
</dbReference>
<dbReference type="GO" id="GO:0016887">
    <property type="term" value="F:ATP hydrolysis activity"/>
    <property type="evidence" value="ECO:0007669"/>
    <property type="project" value="InterPro"/>
</dbReference>
<proteinExistence type="predicted"/>
<name>A0A1M5VCM9_9FIRM</name>
<keyword evidence="4" id="KW-0677">Repeat</keyword>
<sequence>MAESRAAAVESENGYRVDMRHICKSFEGVRALQDVQLQVLPGEIHALVGENGAGKSTLIRVLSGVHMPDSGEVRLNGKTVCFGDPKDGILAGVSVIYQEFALVQHLSVAENILLDDFRDKSFVNWKAMRKKAREFLENIGFGNIDVTARVGDLSVAYQQVVEICKALTRNASVLVLDEPTAVMTNKEVEQLFRLLLKLKEQGVSIIYVSHRLDEIFRICDRITVLKDGQYVTTVDKEAIDKNGLVSLMIGRDLSSFFPPRVPDIGEVVLTAEHIRAGTAVRDISFSVREGEILGLSGLVGAGRTECIRAILGIDRLDGGTVTLRGKRLHLGSTKEAYAHGIGFLPEDRKNQGVLLRRPIYQNITLSCLKTVSRAGWVLKRRETPVVEKYISELVIKTASPMNNVESLSGGNQQKVAIAKMLAANSRVLFLDEPTRGVDVGAKIEIFKIINELVSRKYAVVMVSSEMTEIIGMCDRAVVIKEGRSVGELAREELTELNIIQYAMGVKTNGTEE</sequence>
<dbReference type="PANTHER" id="PTHR43790:SF9">
    <property type="entry name" value="GALACTOFURANOSE TRANSPORTER ATP-BINDING PROTEIN YTFR"/>
    <property type="match status" value="1"/>
</dbReference>
<evidence type="ECO:0000256" key="5">
    <source>
        <dbReference type="ARBA" id="ARBA00022741"/>
    </source>
</evidence>
<dbReference type="CDD" id="cd03216">
    <property type="entry name" value="ABC_Carb_Monos_I"/>
    <property type="match status" value="1"/>
</dbReference>
<comment type="subcellular location">
    <subcellularLocation>
        <location evidence="1">Cell membrane</location>
        <topology evidence="1">Peripheral membrane protein</topology>
    </subcellularLocation>
</comment>
<dbReference type="PROSITE" id="PS50893">
    <property type="entry name" value="ABC_TRANSPORTER_2"/>
    <property type="match status" value="2"/>
</dbReference>
<accession>A0A1M5VCM9</accession>
<dbReference type="InterPro" id="IPR017871">
    <property type="entry name" value="ABC_transporter-like_CS"/>
</dbReference>
<dbReference type="SUPFAM" id="SSF52540">
    <property type="entry name" value="P-loop containing nucleoside triphosphate hydrolases"/>
    <property type="match status" value="2"/>
</dbReference>
<dbReference type="AlphaFoldDB" id="A0A1M5VCM9"/>
<dbReference type="GO" id="GO:0005524">
    <property type="term" value="F:ATP binding"/>
    <property type="evidence" value="ECO:0007669"/>
    <property type="project" value="UniProtKB-KW"/>
</dbReference>
<dbReference type="PROSITE" id="PS00211">
    <property type="entry name" value="ABC_TRANSPORTER_1"/>
    <property type="match status" value="1"/>
</dbReference>
<feature type="domain" description="ABC transporter" evidence="9">
    <location>
        <begin position="259"/>
        <end position="506"/>
    </location>
</feature>